<sequence length="73" mass="8263">MAVEGLNFDEKVAEVWELLCSWLPVRVRIKRPFCLFTTNDAGYSIKTLYINCEGHVQTILLIETSSGEPGYVP</sequence>
<evidence type="ECO:0000313" key="3">
    <source>
        <dbReference type="Proteomes" id="UP001159427"/>
    </source>
</evidence>
<keyword evidence="3" id="KW-1185">Reference proteome</keyword>
<name>A0ABN8LFS0_9CNID</name>
<accession>A0ABN8LFS0</accession>
<dbReference type="InterPro" id="IPR006571">
    <property type="entry name" value="TLDc_dom"/>
</dbReference>
<reference evidence="2 3" key="1">
    <citation type="submission" date="2022-05" db="EMBL/GenBank/DDBJ databases">
        <authorList>
            <consortium name="Genoscope - CEA"/>
            <person name="William W."/>
        </authorList>
    </citation>
    <scope>NUCLEOTIDE SEQUENCE [LARGE SCALE GENOMIC DNA]</scope>
</reference>
<organism evidence="2 3">
    <name type="scientific">Porites evermanni</name>
    <dbReference type="NCBI Taxonomy" id="104178"/>
    <lineage>
        <taxon>Eukaryota</taxon>
        <taxon>Metazoa</taxon>
        <taxon>Cnidaria</taxon>
        <taxon>Anthozoa</taxon>
        <taxon>Hexacorallia</taxon>
        <taxon>Scleractinia</taxon>
        <taxon>Fungiina</taxon>
        <taxon>Poritidae</taxon>
        <taxon>Porites</taxon>
    </lineage>
</organism>
<evidence type="ECO:0000259" key="1">
    <source>
        <dbReference type="Pfam" id="PF07534"/>
    </source>
</evidence>
<gene>
    <name evidence="2" type="ORF">PEVE_00000159</name>
</gene>
<dbReference type="EMBL" id="CALNXI010000010">
    <property type="protein sequence ID" value="CAH3014483.1"/>
    <property type="molecule type" value="Genomic_DNA"/>
</dbReference>
<feature type="domain" description="TLDc" evidence="1">
    <location>
        <begin position="14"/>
        <end position="67"/>
    </location>
</feature>
<dbReference type="Pfam" id="PF07534">
    <property type="entry name" value="TLD"/>
    <property type="match status" value="1"/>
</dbReference>
<comment type="caution">
    <text evidence="2">The sequence shown here is derived from an EMBL/GenBank/DDBJ whole genome shotgun (WGS) entry which is preliminary data.</text>
</comment>
<proteinExistence type="predicted"/>
<dbReference type="Proteomes" id="UP001159427">
    <property type="component" value="Unassembled WGS sequence"/>
</dbReference>
<protein>
    <recommendedName>
        <fullName evidence="1">TLDc domain-containing protein</fullName>
    </recommendedName>
</protein>
<evidence type="ECO:0000313" key="2">
    <source>
        <dbReference type="EMBL" id="CAH3014483.1"/>
    </source>
</evidence>